<reference evidence="1 3" key="1">
    <citation type="submission" date="2015-11" db="EMBL/GenBank/DDBJ databases">
        <title>Genomic analysis of 38 Legionella species identifies large and diverse effector repertoires.</title>
        <authorList>
            <person name="Burstein D."/>
            <person name="Amaro F."/>
            <person name="Zusman T."/>
            <person name="Lifshitz Z."/>
            <person name="Cohen O."/>
            <person name="Gilbert J.A."/>
            <person name="Pupko T."/>
            <person name="Shuman H.A."/>
            <person name="Segal G."/>
        </authorList>
    </citation>
    <scope>NUCLEOTIDE SEQUENCE [LARGE SCALE GENOMIC DNA]</scope>
    <source>
        <strain evidence="1 3">ATCC 49507</strain>
    </source>
</reference>
<dbReference type="OrthoDB" id="5654389at2"/>
<evidence type="ECO:0000313" key="3">
    <source>
        <dbReference type="Proteomes" id="UP000054639"/>
    </source>
</evidence>
<dbReference type="Proteomes" id="UP000054639">
    <property type="component" value="Unassembled WGS sequence"/>
</dbReference>
<evidence type="ECO:0000313" key="2">
    <source>
        <dbReference type="EMBL" id="STY17580.1"/>
    </source>
</evidence>
<accession>A0A378L0G8</accession>
<evidence type="ECO:0000313" key="4">
    <source>
        <dbReference type="Proteomes" id="UP000254230"/>
    </source>
</evidence>
<evidence type="ECO:0000313" key="1">
    <source>
        <dbReference type="EMBL" id="KTD51176.1"/>
    </source>
</evidence>
<protein>
    <submittedName>
        <fullName evidence="2">Uncharacterized protein</fullName>
    </submittedName>
</protein>
<proteinExistence type="predicted"/>
<keyword evidence="3" id="KW-1185">Reference proteome</keyword>
<organism evidence="2 4">
    <name type="scientific">Legionella quateirensis</name>
    <dbReference type="NCBI Taxonomy" id="45072"/>
    <lineage>
        <taxon>Bacteria</taxon>
        <taxon>Pseudomonadati</taxon>
        <taxon>Pseudomonadota</taxon>
        <taxon>Gammaproteobacteria</taxon>
        <taxon>Legionellales</taxon>
        <taxon>Legionellaceae</taxon>
        <taxon>Legionella</taxon>
    </lineage>
</organism>
<reference evidence="2 4" key="2">
    <citation type="submission" date="2018-06" db="EMBL/GenBank/DDBJ databases">
        <authorList>
            <consortium name="Pathogen Informatics"/>
            <person name="Doyle S."/>
        </authorList>
    </citation>
    <scope>NUCLEOTIDE SEQUENCE [LARGE SCALE GENOMIC DNA]</scope>
    <source>
        <strain evidence="2 4">NCTC12376</strain>
    </source>
</reference>
<sequence>MSKSLLTKAKKIVDILERESNHSFDPEKLIKFDEIPTYHYFMGKGKKDKDVYIPDEDELRNEHELQQLLASVLFAEEDRILQGDTFVSSEYFKEKLTQAYHYVSTKYASQTEEFRKYKLDAIEFLLCQIIGLRVLKEIRYKNLPFPYEPITEEMADKEFNGLIDKIENTPITMAFTSTIPNSYVGWSVSDRVMQHQRYEVTNSAFKNKDGSYRTPVSSWHADTLSSVINGFLRQIAMKSRNRGNDYHFENKNMALTGHVVRTKLTRKFGAQQHKPFHIPCLINFLQTNYKDSFVIESYLDLCAGWGDRLVGALASSSLGLKRYVATDPNTTIHAGYQEITSRYKPAGFEVIIHTKPMEDCDITELCPDGKPNQLMYTSPPYFGLEKYQGANQSYLRYMSYNVWKEQFLYVLVQQAIKGLVLGGYLAIEMGRDKNIDIPGDLNSYLSKCKFLTVLHSFYQKNHQNSCTYLARFTGDYSIEKPFLHVDEPKAINNVQSAVNQNSEPVEQNELVVASNSNLSYKKRKGIISFFSQDENKIVSQSMKKIALENNPGFDARLSFFEVREGATNTEQDLQKHTIRLL</sequence>
<dbReference type="EMBL" id="LNYR01000012">
    <property type="protein sequence ID" value="KTD51176.1"/>
    <property type="molecule type" value="Genomic_DNA"/>
</dbReference>
<dbReference type="AlphaFoldDB" id="A0A378L0G8"/>
<dbReference type="EMBL" id="UGOW01000001">
    <property type="protein sequence ID" value="STY17580.1"/>
    <property type="molecule type" value="Genomic_DNA"/>
</dbReference>
<name>A0A378L0G8_9GAMM</name>
<gene>
    <name evidence="1" type="ORF">Lqua_1403</name>
    <name evidence="2" type="ORF">NCTC12376_01388</name>
</gene>
<dbReference type="Proteomes" id="UP000254230">
    <property type="component" value="Unassembled WGS sequence"/>
</dbReference>
<dbReference type="RefSeq" id="WP_058473563.1">
    <property type="nucleotide sequence ID" value="NZ_CAAAIL010000013.1"/>
</dbReference>